<evidence type="ECO:0000256" key="1">
    <source>
        <dbReference type="SAM" id="Phobius"/>
    </source>
</evidence>
<feature type="transmembrane region" description="Helical" evidence="1">
    <location>
        <begin position="102"/>
        <end position="122"/>
    </location>
</feature>
<keyword evidence="1" id="KW-0472">Membrane</keyword>
<dbReference type="SUPFAM" id="SSF54106">
    <property type="entry name" value="LysM domain"/>
    <property type="match status" value="1"/>
</dbReference>
<dbReference type="Gene3D" id="3.10.350.10">
    <property type="entry name" value="LysM domain"/>
    <property type="match status" value="1"/>
</dbReference>
<evidence type="ECO:0000313" key="4">
    <source>
        <dbReference type="Proteomes" id="UP000054018"/>
    </source>
</evidence>
<keyword evidence="4" id="KW-1185">Reference proteome</keyword>
<proteinExistence type="predicted"/>
<reference evidence="4" key="2">
    <citation type="submission" date="2015-01" db="EMBL/GenBank/DDBJ databases">
        <title>Evolutionary Origins and Diversification of the Mycorrhizal Mutualists.</title>
        <authorList>
            <consortium name="DOE Joint Genome Institute"/>
            <consortium name="Mycorrhizal Genomics Consortium"/>
            <person name="Kohler A."/>
            <person name="Kuo A."/>
            <person name="Nagy L.G."/>
            <person name="Floudas D."/>
            <person name="Copeland A."/>
            <person name="Barry K.W."/>
            <person name="Cichocki N."/>
            <person name="Veneault-Fourrey C."/>
            <person name="LaButti K."/>
            <person name="Lindquist E.A."/>
            <person name="Lipzen A."/>
            <person name="Lundell T."/>
            <person name="Morin E."/>
            <person name="Murat C."/>
            <person name="Riley R."/>
            <person name="Ohm R."/>
            <person name="Sun H."/>
            <person name="Tunlid A."/>
            <person name="Henrissat B."/>
            <person name="Grigoriev I.V."/>
            <person name="Hibbett D.S."/>
            <person name="Martin F."/>
        </authorList>
    </citation>
    <scope>NUCLEOTIDE SEQUENCE [LARGE SCALE GENOMIC DNA]</scope>
    <source>
        <strain evidence="4">441</strain>
    </source>
</reference>
<gene>
    <name evidence="3" type="ORF">PISMIDRAFT_671910</name>
</gene>
<dbReference type="Proteomes" id="UP000054018">
    <property type="component" value="Unassembled WGS sequence"/>
</dbReference>
<feature type="domain" description="LysM" evidence="2">
    <location>
        <begin position="137"/>
        <end position="181"/>
    </location>
</feature>
<dbReference type="InterPro" id="IPR018392">
    <property type="entry name" value="LysM"/>
</dbReference>
<evidence type="ECO:0000313" key="3">
    <source>
        <dbReference type="EMBL" id="KIK29939.1"/>
    </source>
</evidence>
<keyword evidence="1" id="KW-1133">Transmembrane helix</keyword>
<name>A0A0C9ZVA5_9AGAM</name>
<keyword evidence="1" id="KW-0812">Transmembrane</keyword>
<reference evidence="3 4" key="1">
    <citation type="submission" date="2014-04" db="EMBL/GenBank/DDBJ databases">
        <authorList>
            <consortium name="DOE Joint Genome Institute"/>
            <person name="Kuo A."/>
            <person name="Kohler A."/>
            <person name="Costa M.D."/>
            <person name="Nagy L.G."/>
            <person name="Floudas D."/>
            <person name="Copeland A."/>
            <person name="Barry K.W."/>
            <person name="Cichocki N."/>
            <person name="Veneault-Fourrey C."/>
            <person name="LaButti K."/>
            <person name="Lindquist E.A."/>
            <person name="Lipzen A."/>
            <person name="Lundell T."/>
            <person name="Morin E."/>
            <person name="Murat C."/>
            <person name="Sun H."/>
            <person name="Tunlid A."/>
            <person name="Henrissat B."/>
            <person name="Grigoriev I.V."/>
            <person name="Hibbett D.S."/>
            <person name="Martin F."/>
            <person name="Nordberg H.P."/>
            <person name="Cantor M.N."/>
            <person name="Hua S.X."/>
        </authorList>
    </citation>
    <scope>NUCLEOTIDE SEQUENCE [LARGE SCALE GENOMIC DNA]</scope>
    <source>
        <strain evidence="3 4">441</strain>
    </source>
</reference>
<dbReference type="CDD" id="cd00118">
    <property type="entry name" value="LysM"/>
    <property type="match status" value="1"/>
</dbReference>
<evidence type="ECO:0000259" key="2">
    <source>
        <dbReference type="PROSITE" id="PS51782"/>
    </source>
</evidence>
<protein>
    <submittedName>
        <fullName evidence="3">Carbohydrate-binding module family 50 protein</fullName>
    </submittedName>
</protein>
<dbReference type="EMBL" id="KN833688">
    <property type="protein sequence ID" value="KIK29939.1"/>
    <property type="molecule type" value="Genomic_DNA"/>
</dbReference>
<dbReference type="OrthoDB" id="2107166at2759"/>
<dbReference type="Pfam" id="PF01476">
    <property type="entry name" value="LysM"/>
    <property type="match status" value="1"/>
</dbReference>
<accession>A0A0C9ZVA5</accession>
<dbReference type="HOGENOM" id="CLU_090055_0_0_1"/>
<dbReference type="PROSITE" id="PS51782">
    <property type="entry name" value="LYSM"/>
    <property type="match status" value="1"/>
</dbReference>
<sequence>MGRWTQYDEDNYRLPEGVERIGYDSDTGRYYFRDRDGLLYKGPEGSEFGELIQVSELPVAIAPHEDGHDDLEAAPTQRNGYQQLAVDEHGSRHTLRGGSYRTLFPFFLVVSVVLLLVWRLVLLPTRVSPAPCPSTTTSYTVQAGDTCYDIARSHNTTLDKLLIVNPQIVCNKLMPGDRVCVPDEGSSISRRFGRRV</sequence>
<dbReference type="AlphaFoldDB" id="A0A0C9ZVA5"/>
<dbReference type="InterPro" id="IPR036779">
    <property type="entry name" value="LysM_dom_sf"/>
</dbReference>
<dbReference type="SMART" id="SM00257">
    <property type="entry name" value="LysM"/>
    <property type="match status" value="1"/>
</dbReference>
<organism evidence="3 4">
    <name type="scientific">Pisolithus microcarpus 441</name>
    <dbReference type="NCBI Taxonomy" id="765257"/>
    <lineage>
        <taxon>Eukaryota</taxon>
        <taxon>Fungi</taxon>
        <taxon>Dikarya</taxon>
        <taxon>Basidiomycota</taxon>
        <taxon>Agaricomycotina</taxon>
        <taxon>Agaricomycetes</taxon>
        <taxon>Agaricomycetidae</taxon>
        <taxon>Boletales</taxon>
        <taxon>Sclerodermatineae</taxon>
        <taxon>Pisolithaceae</taxon>
        <taxon>Pisolithus</taxon>
    </lineage>
</organism>